<gene>
    <name evidence="1" type="ORF">V9T40_013199</name>
</gene>
<accession>A0AAN9TWS9</accession>
<name>A0AAN9TWS9_9HEMI</name>
<dbReference type="EMBL" id="JBBCAQ010000018">
    <property type="protein sequence ID" value="KAK7595374.1"/>
    <property type="molecule type" value="Genomic_DNA"/>
</dbReference>
<evidence type="ECO:0000313" key="1">
    <source>
        <dbReference type="EMBL" id="KAK7595374.1"/>
    </source>
</evidence>
<protein>
    <submittedName>
        <fullName evidence="1">Uncharacterized protein</fullName>
    </submittedName>
</protein>
<sequence length="71" mass="7908">MRDCDWVLRSRSLDSCVSVLVSHQRIACRTEPAVDGSSNSSRVACRVPSAECRIHRRDATRPPGIVIRRCG</sequence>
<comment type="caution">
    <text evidence="1">The sequence shown here is derived from an EMBL/GenBank/DDBJ whole genome shotgun (WGS) entry which is preliminary data.</text>
</comment>
<organism evidence="1 2">
    <name type="scientific">Parthenolecanium corni</name>
    <dbReference type="NCBI Taxonomy" id="536013"/>
    <lineage>
        <taxon>Eukaryota</taxon>
        <taxon>Metazoa</taxon>
        <taxon>Ecdysozoa</taxon>
        <taxon>Arthropoda</taxon>
        <taxon>Hexapoda</taxon>
        <taxon>Insecta</taxon>
        <taxon>Pterygota</taxon>
        <taxon>Neoptera</taxon>
        <taxon>Paraneoptera</taxon>
        <taxon>Hemiptera</taxon>
        <taxon>Sternorrhyncha</taxon>
        <taxon>Coccoidea</taxon>
        <taxon>Coccidae</taxon>
        <taxon>Parthenolecanium</taxon>
    </lineage>
</organism>
<reference evidence="1 2" key="1">
    <citation type="submission" date="2024-03" db="EMBL/GenBank/DDBJ databases">
        <title>Adaptation during the transition from Ophiocordyceps entomopathogen to insect associate is accompanied by gene loss and intensified selection.</title>
        <authorList>
            <person name="Ward C.M."/>
            <person name="Onetto C.A."/>
            <person name="Borneman A.R."/>
        </authorList>
    </citation>
    <scope>NUCLEOTIDE SEQUENCE [LARGE SCALE GENOMIC DNA]</scope>
    <source>
        <strain evidence="1">AWRI1</strain>
        <tissue evidence="1">Single Adult Female</tissue>
    </source>
</reference>
<proteinExistence type="predicted"/>
<dbReference type="Proteomes" id="UP001367676">
    <property type="component" value="Unassembled WGS sequence"/>
</dbReference>
<evidence type="ECO:0000313" key="2">
    <source>
        <dbReference type="Proteomes" id="UP001367676"/>
    </source>
</evidence>
<dbReference type="AlphaFoldDB" id="A0AAN9TWS9"/>
<keyword evidence="2" id="KW-1185">Reference proteome</keyword>